<dbReference type="EMBL" id="GACK01011209">
    <property type="protein sequence ID" value="JAA53825.1"/>
    <property type="molecule type" value="mRNA"/>
</dbReference>
<dbReference type="Gene3D" id="4.10.410.10">
    <property type="entry name" value="Pancreatic trypsin inhibitor Kunitz domain"/>
    <property type="match status" value="1"/>
</dbReference>
<feature type="domain" description="BPTI/Kunitz inhibitor" evidence="2">
    <location>
        <begin position="66"/>
        <end position="118"/>
    </location>
</feature>
<dbReference type="GO" id="GO:0004867">
    <property type="term" value="F:serine-type endopeptidase inhibitor activity"/>
    <property type="evidence" value="ECO:0007669"/>
    <property type="project" value="InterPro"/>
</dbReference>
<dbReference type="AlphaFoldDB" id="L7LQ97"/>
<accession>L7LQ97</accession>
<reference evidence="3" key="1">
    <citation type="submission" date="2012-11" db="EMBL/GenBank/DDBJ databases">
        <authorList>
            <person name="Lucero-Rivera Y.E."/>
            <person name="Tovar-Ramirez D."/>
        </authorList>
    </citation>
    <scope>NUCLEOTIDE SEQUENCE</scope>
    <source>
        <tissue evidence="3">Salivary gland</tissue>
    </source>
</reference>
<feature type="chain" id="PRO_5003980054" evidence="1">
    <location>
        <begin position="19"/>
        <end position="150"/>
    </location>
</feature>
<feature type="signal peptide" evidence="1">
    <location>
        <begin position="1"/>
        <end position="18"/>
    </location>
</feature>
<evidence type="ECO:0000259" key="2">
    <source>
        <dbReference type="PROSITE" id="PS50279"/>
    </source>
</evidence>
<dbReference type="InterPro" id="IPR036880">
    <property type="entry name" value="Kunitz_BPTI_sf"/>
</dbReference>
<protein>
    <submittedName>
        <fullName evidence="3">Putative monolaris</fullName>
    </submittedName>
</protein>
<dbReference type="PROSITE" id="PS50279">
    <property type="entry name" value="BPTI_KUNITZ_2"/>
    <property type="match status" value="1"/>
</dbReference>
<dbReference type="InterPro" id="IPR002223">
    <property type="entry name" value="Kunitz_BPTI"/>
</dbReference>
<reference evidence="3" key="2">
    <citation type="journal article" date="2015" name="J. Proteomics">
        <title>Sexual differences in the sialomes of the zebra tick, Rhipicephalus pulchellus.</title>
        <authorList>
            <person name="Tan A.W."/>
            <person name="Francischetti I.M."/>
            <person name="Slovak M."/>
            <person name="Kini R.M."/>
            <person name="Ribeiro J.M."/>
        </authorList>
    </citation>
    <scope>NUCLEOTIDE SEQUENCE</scope>
    <source>
        <tissue evidence="3">Salivary gland</tissue>
    </source>
</reference>
<name>L7LQ97_RHIPC</name>
<sequence length="150" mass="17553">MRLLQYSILACLLICIIADLGDNEIEEAPGFRKKRVKGPRPIGKPPRRRLPVEKIQGEEERLRQKCTFKLDQINCAGAFFVQRWAYDSESDTCESVNFPVCWNKTGVFLTCTYCMKTCTKRNKKDPMTMQWIRKFCEKSMKKHLKKHSLS</sequence>
<dbReference type="SUPFAM" id="SSF57362">
    <property type="entry name" value="BPTI-like"/>
    <property type="match status" value="1"/>
</dbReference>
<keyword evidence="1" id="KW-0732">Signal</keyword>
<proteinExistence type="evidence at transcript level"/>
<organism evidence="3">
    <name type="scientific">Rhipicephalus pulchellus</name>
    <name type="common">Yellow backed tick</name>
    <name type="synonym">Dermacentor pulchellus</name>
    <dbReference type="NCBI Taxonomy" id="72859"/>
    <lineage>
        <taxon>Eukaryota</taxon>
        <taxon>Metazoa</taxon>
        <taxon>Ecdysozoa</taxon>
        <taxon>Arthropoda</taxon>
        <taxon>Chelicerata</taxon>
        <taxon>Arachnida</taxon>
        <taxon>Acari</taxon>
        <taxon>Parasitiformes</taxon>
        <taxon>Ixodida</taxon>
        <taxon>Ixodoidea</taxon>
        <taxon>Ixodidae</taxon>
        <taxon>Rhipicephalinae</taxon>
        <taxon>Rhipicephalus</taxon>
        <taxon>Rhipicephalus</taxon>
    </lineage>
</organism>
<evidence type="ECO:0000256" key="1">
    <source>
        <dbReference type="SAM" id="SignalP"/>
    </source>
</evidence>
<evidence type="ECO:0000313" key="3">
    <source>
        <dbReference type="EMBL" id="JAA53825.1"/>
    </source>
</evidence>